<reference evidence="3 5" key="1">
    <citation type="submission" date="2019-09" db="EMBL/GenBank/DDBJ databases">
        <title>Genome sequence of Clostridium sp. EA1.</title>
        <authorList>
            <person name="Poehlein A."/>
            <person name="Bengelsdorf F.R."/>
            <person name="Daniel R."/>
        </authorList>
    </citation>
    <scope>NUCLEOTIDE SEQUENCE [LARGE SCALE GENOMIC DNA]</scope>
    <source>
        <strain evidence="3 5">EA1</strain>
    </source>
</reference>
<evidence type="ECO:0000313" key="6">
    <source>
        <dbReference type="Proteomes" id="UP000515909"/>
    </source>
</evidence>
<proteinExistence type="inferred from homology"/>
<dbReference type="OrthoDB" id="9807946at2"/>
<accession>A0A6N8HWH5</accession>
<dbReference type="Proteomes" id="UP000469440">
    <property type="component" value="Unassembled WGS sequence"/>
</dbReference>
<dbReference type="EMBL" id="CP060286">
    <property type="protein sequence ID" value="QNK42143.1"/>
    <property type="molecule type" value="Genomic_DNA"/>
</dbReference>
<dbReference type="Proteomes" id="UP000515909">
    <property type="component" value="Chromosome"/>
</dbReference>
<dbReference type="GO" id="GO:0046872">
    <property type="term" value="F:metal ion binding"/>
    <property type="evidence" value="ECO:0007669"/>
    <property type="project" value="InterPro"/>
</dbReference>
<dbReference type="Gene3D" id="3.60.15.10">
    <property type="entry name" value="Ribonuclease Z/Hydroxyacylglutathione hydrolase-like"/>
    <property type="match status" value="1"/>
</dbReference>
<dbReference type="InterPro" id="IPR029039">
    <property type="entry name" value="Flavoprotein-like_sf"/>
</dbReference>
<dbReference type="InterPro" id="IPR036866">
    <property type="entry name" value="RibonucZ/Hydroxyglut_hydro"/>
</dbReference>
<dbReference type="CDD" id="cd07709">
    <property type="entry name" value="flavodiiron_proteins_MBL-fold"/>
    <property type="match status" value="1"/>
</dbReference>
<dbReference type="PANTHER" id="PTHR43717:SF1">
    <property type="entry name" value="ANAEROBIC NITRIC OXIDE REDUCTASE FLAVORUBREDOXIN"/>
    <property type="match status" value="1"/>
</dbReference>
<dbReference type="EMBL" id="VWXL01000014">
    <property type="protein sequence ID" value="MVB09900.1"/>
    <property type="molecule type" value="Genomic_DNA"/>
</dbReference>
<dbReference type="Gene3D" id="3.40.50.360">
    <property type="match status" value="1"/>
</dbReference>
<dbReference type="InterPro" id="IPR016440">
    <property type="entry name" value="Rubredoxin-O_OxRdtase"/>
</dbReference>
<dbReference type="PROSITE" id="PS50902">
    <property type="entry name" value="FLAVODOXIN_LIKE"/>
    <property type="match status" value="1"/>
</dbReference>
<dbReference type="AlphaFoldDB" id="A0A6N8HWH5"/>
<evidence type="ECO:0000313" key="3">
    <source>
        <dbReference type="EMBL" id="MVB09900.1"/>
    </source>
</evidence>
<evidence type="ECO:0000256" key="1">
    <source>
        <dbReference type="ARBA" id="ARBA00007121"/>
    </source>
</evidence>
<dbReference type="PIRSF" id="PIRSF005243">
    <property type="entry name" value="ROO"/>
    <property type="match status" value="1"/>
</dbReference>
<keyword evidence="5" id="KW-1185">Reference proteome</keyword>
<dbReference type="InterPro" id="IPR001279">
    <property type="entry name" value="Metallo-B-lactamas"/>
</dbReference>
<dbReference type="GO" id="GO:0016651">
    <property type="term" value="F:oxidoreductase activity, acting on NAD(P)H"/>
    <property type="evidence" value="ECO:0007669"/>
    <property type="project" value="UniProtKB-ARBA"/>
</dbReference>
<dbReference type="PANTHER" id="PTHR43717">
    <property type="entry name" value="ANAEROBIC NITRIC OXIDE REDUCTASE FLAVORUBREDOXIN"/>
    <property type="match status" value="1"/>
</dbReference>
<dbReference type="RefSeq" id="WP_066649542.1">
    <property type="nucleotide sequence ID" value="NZ_CP060286.1"/>
</dbReference>
<feature type="domain" description="Flavodoxin-like" evidence="2">
    <location>
        <begin position="252"/>
        <end position="392"/>
    </location>
</feature>
<dbReference type="Pfam" id="PF00258">
    <property type="entry name" value="Flavodoxin_1"/>
    <property type="match status" value="1"/>
</dbReference>
<accession>A0A7G8TEV2</accession>
<dbReference type="InterPro" id="IPR008254">
    <property type="entry name" value="Flavodoxin/NO_synth"/>
</dbReference>
<dbReference type="InterPro" id="IPR045761">
    <property type="entry name" value="ODP_dom"/>
</dbReference>
<dbReference type="GO" id="GO:0009055">
    <property type="term" value="F:electron transfer activity"/>
    <property type="evidence" value="ECO:0007669"/>
    <property type="project" value="InterPro"/>
</dbReference>
<gene>
    <name evidence="3" type="primary">norV</name>
    <name evidence="3" type="ORF">CAFE_05690</name>
    <name evidence="4" type="ORF">HCR03_07980</name>
</gene>
<dbReference type="Pfam" id="PF19583">
    <property type="entry name" value="ODP"/>
    <property type="match status" value="1"/>
</dbReference>
<dbReference type="NCBIfam" id="NF008887">
    <property type="entry name" value="PRK11921.1"/>
    <property type="match status" value="1"/>
</dbReference>
<evidence type="ECO:0000259" key="2">
    <source>
        <dbReference type="PROSITE" id="PS50902"/>
    </source>
</evidence>
<dbReference type="KEGG" id="cfem:HCR03_07980"/>
<protein>
    <submittedName>
        <fullName evidence="3">Anaerobic nitric oxide reductase flavorubredoxin</fullName>
    </submittedName>
</protein>
<dbReference type="SUPFAM" id="SSF56281">
    <property type="entry name" value="Metallo-hydrolase/oxidoreductase"/>
    <property type="match status" value="1"/>
</dbReference>
<reference evidence="4 6" key="2">
    <citation type="submission" date="2020-08" db="EMBL/GenBank/DDBJ databases">
        <title>The isolate Caproiciproducens sp. 7D4C2 produces n-caproate at mildly acidic conditions from hexoses: genome and rBOX comparison with related strains and chain-elongating bacteria.</title>
        <authorList>
            <person name="Esquivel-Elizondo S."/>
            <person name="Bagci C."/>
            <person name="Temovska M."/>
            <person name="Jeon B.S."/>
            <person name="Bessarab I."/>
            <person name="Williams R.B.H."/>
            <person name="Huson D.H."/>
            <person name="Angenent L.T."/>
        </authorList>
    </citation>
    <scope>NUCLEOTIDE SEQUENCE [LARGE SCALE GENOMIC DNA]</scope>
    <source>
        <strain evidence="4 6">7D4C2</strain>
    </source>
</reference>
<comment type="similarity">
    <text evidence="1">In the N-terminal section; belongs to the zinc metallo-hydrolase group 3 family.</text>
</comment>
<evidence type="ECO:0000313" key="5">
    <source>
        <dbReference type="Proteomes" id="UP000469440"/>
    </source>
</evidence>
<sequence>MGKQITEKVTWVGKIDWELTKFHGNEYSTHRGSSYNSYLIRDQKTALIDTVWQPFGKEFVAGLKRETDLNRIDYIIANHSEIDHSGALPELMREIPETPIYCTANGAKILKAHYHRDWNFKVVKTGDRLQLGENTLIFVEAPMLHWPDSMFTYLTGENILFSNDAFGEHFATESLYNDTVDQAELWAEALKYYANILTPFSRFVTRKINEVLTLKLPVSMICPSHGVIWKDNPVQIVGKYLEWADRYRENQITLVYDTMWNSTRRMAEAIAQGIRKEDPTVTVKLMNSSKKDKNDVITEVFRSKAVLLGSPTINNGYLYSVGGILEMMKGLKFQAKSAAAFGSYGWSGEAVKQMTGELAACGFQILNDGCRSLWVPDRAERSACEEYGRQFAALLQKQARESEDRPQ</sequence>
<organism evidence="3 5">
    <name type="scientific">Caproicibacter fermentans</name>
    <dbReference type="NCBI Taxonomy" id="2576756"/>
    <lineage>
        <taxon>Bacteria</taxon>
        <taxon>Bacillati</taxon>
        <taxon>Bacillota</taxon>
        <taxon>Clostridia</taxon>
        <taxon>Eubacteriales</taxon>
        <taxon>Acutalibacteraceae</taxon>
        <taxon>Caproicibacter</taxon>
    </lineage>
</organism>
<dbReference type="GO" id="GO:0010181">
    <property type="term" value="F:FMN binding"/>
    <property type="evidence" value="ECO:0007669"/>
    <property type="project" value="InterPro"/>
</dbReference>
<dbReference type="SUPFAM" id="SSF52218">
    <property type="entry name" value="Flavoproteins"/>
    <property type="match status" value="1"/>
</dbReference>
<name>A0A6N8HWH5_9FIRM</name>
<dbReference type="SMART" id="SM00849">
    <property type="entry name" value="Lactamase_B"/>
    <property type="match status" value="1"/>
</dbReference>
<evidence type="ECO:0000313" key="4">
    <source>
        <dbReference type="EMBL" id="QNK42143.1"/>
    </source>
</evidence>